<evidence type="ECO:0000313" key="1">
    <source>
        <dbReference type="EMBL" id="KGO75970.1"/>
    </source>
</evidence>
<protein>
    <recommendedName>
        <fullName evidence="3">Ferric oxidoreductase domain-containing protein</fullName>
    </recommendedName>
</protein>
<reference evidence="1 2" key="1">
    <citation type="journal article" date="2015" name="Mol. Plant Microbe Interact.">
        <title>Genome, transcriptome, and functional analyses of Penicillium expansum provide new insights into secondary metabolism and pathogenicity.</title>
        <authorList>
            <person name="Ballester A.R."/>
            <person name="Marcet-Houben M."/>
            <person name="Levin E."/>
            <person name="Sela N."/>
            <person name="Selma-Lazaro C."/>
            <person name="Carmona L."/>
            <person name="Wisniewski M."/>
            <person name="Droby S."/>
            <person name="Gonzalez-Candelas L."/>
            <person name="Gabaldon T."/>
        </authorList>
    </citation>
    <scope>NUCLEOTIDE SEQUENCE [LARGE SCALE GENOMIC DNA]</scope>
    <source>
        <strain evidence="1 2">PHI-1</strain>
    </source>
</reference>
<comment type="caution">
    <text evidence="1">The sequence shown here is derived from an EMBL/GenBank/DDBJ whole genome shotgun (WGS) entry which is preliminary data.</text>
</comment>
<sequence length="79" mass="8888">MIFPLSTAHLGFLAGLLGITWRTCRKIHRATGWTAVALLSFHIIAELQGKTFRFPLAETQNLLTVIVCPPLNTLWIWPC</sequence>
<dbReference type="PhylomeDB" id="A0A0A2LHB2"/>
<evidence type="ECO:0008006" key="3">
    <source>
        <dbReference type="Google" id="ProtNLM"/>
    </source>
</evidence>
<accession>A0A0A2LHB2</accession>
<organism evidence="1 2">
    <name type="scientific">Penicillium italicum</name>
    <name type="common">Blue mold</name>
    <dbReference type="NCBI Taxonomy" id="40296"/>
    <lineage>
        <taxon>Eukaryota</taxon>
        <taxon>Fungi</taxon>
        <taxon>Dikarya</taxon>
        <taxon>Ascomycota</taxon>
        <taxon>Pezizomycotina</taxon>
        <taxon>Eurotiomycetes</taxon>
        <taxon>Eurotiomycetidae</taxon>
        <taxon>Eurotiales</taxon>
        <taxon>Aspergillaceae</taxon>
        <taxon>Penicillium</taxon>
    </lineage>
</organism>
<keyword evidence="2" id="KW-1185">Reference proteome</keyword>
<dbReference type="OMA" id="GITWRTC"/>
<dbReference type="STRING" id="40296.A0A0A2LHB2"/>
<proteinExistence type="predicted"/>
<dbReference type="Proteomes" id="UP000030104">
    <property type="component" value="Unassembled WGS sequence"/>
</dbReference>
<dbReference type="EMBL" id="JQGA01000377">
    <property type="protein sequence ID" value="KGO75970.1"/>
    <property type="molecule type" value="Genomic_DNA"/>
</dbReference>
<dbReference type="OrthoDB" id="4494341at2759"/>
<name>A0A0A2LHB2_PENIT</name>
<dbReference type="AlphaFoldDB" id="A0A0A2LHB2"/>
<evidence type="ECO:0000313" key="2">
    <source>
        <dbReference type="Proteomes" id="UP000030104"/>
    </source>
</evidence>
<gene>
    <name evidence="1" type="ORF">PITC_073460</name>
</gene>
<dbReference type="HOGENOM" id="CLU_2606759_0_0_1"/>